<organism evidence="1">
    <name type="scientific">Rhizophora mucronata</name>
    <name type="common">Asiatic mangrove</name>
    <dbReference type="NCBI Taxonomy" id="61149"/>
    <lineage>
        <taxon>Eukaryota</taxon>
        <taxon>Viridiplantae</taxon>
        <taxon>Streptophyta</taxon>
        <taxon>Embryophyta</taxon>
        <taxon>Tracheophyta</taxon>
        <taxon>Spermatophyta</taxon>
        <taxon>Magnoliopsida</taxon>
        <taxon>eudicotyledons</taxon>
        <taxon>Gunneridae</taxon>
        <taxon>Pentapetalae</taxon>
        <taxon>rosids</taxon>
        <taxon>fabids</taxon>
        <taxon>Malpighiales</taxon>
        <taxon>Rhizophoraceae</taxon>
        <taxon>Rhizophora</taxon>
    </lineage>
</organism>
<accession>A0A2P2IW26</accession>
<dbReference type="InterPro" id="IPR008547">
    <property type="entry name" value="DUF829_TMEM53"/>
</dbReference>
<dbReference type="PANTHER" id="PTHR12265">
    <property type="entry name" value="TRANSMEMBRANE PROTEIN 53"/>
    <property type="match status" value="1"/>
</dbReference>
<evidence type="ECO:0008006" key="2">
    <source>
        <dbReference type="Google" id="ProtNLM"/>
    </source>
</evidence>
<name>A0A2P2IW26_RHIMU</name>
<dbReference type="InterPro" id="IPR029058">
    <property type="entry name" value="AB_hydrolase_fold"/>
</dbReference>
<evidence type="ECO:0000313" key="1">
    <source>
        <dbReference type="EMBL" id="MBW85431.1"/>
    </source>
</evidence>
<dbReference type="Pfam" id="PF05705">
    <property type="entry name" value="DUF829"/>
    <property type="match status" value="1"/>
</dbReference>
<protein>
    <recommendedName>
        <fullName evidence="2">Transmembrane protein 53</fullName>
    </recommendedName>
</protein>
<proteinExistence type="predicted"/>
<dbReference type="SUPFAM" id="SSF53474">
    <property type="entry name" value="alpha/beta-Hydrolases"/>
    <property type="match status" value="1"/>
</dbReference>
<dbReference type="AlphaFoldDB" id="A0A2P2IW26"/>
<dbReference type="PANTHER" id="PTHR12265:SF11">
    <property type="entry name" value="ALPHA_BETA-HYDROLASES SUPERFAMILY PROTEIN"/>
    <property type="match status" value="1"/>
</dbReference>
<dbReference type="EMBL" id="GGEC01004948">
    <property type="protein sequence ID" value="MBW85431.1"/>
    <property type="molecule type" value="Transcribed_RNA"/>
</dbReference>
<sequence>MEAPARAFNRHFLTKSTATTTGNCFKSTPISRGSINPPPQPHLQNRLISKSPLSLSLVHSSISTVSRSPISPNPDPINFLFSCSSLSYSHPSNHSIPTYDSNLSFKSHPNDAFFAWNRAPAGVINAKAGALGSKDPAVTLVLLGWLGAKQKHLKKYVEWYNSRGIHAITFVVDLRELLWFDLGQRVEKQIMALAEELVSWVAEEEKDGRERCLLFHTFSNAGWFVYGYILDILQGKEGLMERIRGCVVDSGGGEPFNPKVWAAGFSAALLKKQNPAPLAVSGAKEFRESEKQTQEKGPLVFETMLLSILAKLFSVILKLPDVDQKLKKIVNILSKNQPSCPQLYLYSTADRVIPFESIESRIEEQRKMGRKVLSYNFGSSPHVDHYRTFQDLYSSALSNFLTDCFATARQT</sequence>
<reference evidence="1" key="1">
    <citation type="submission" date="2018-02" db="EMBL/GenBank/DDBJ databases">
        <title>Rhizophora mucronata_Transcriptome.</title>
        <authorList>
            <person name="Meera S.P."/>
            <person name="Sreeshan A."/>
            <person name="Augustine A."/>
        </authorList>
    </citation>
    <scope>NUCLEOTIDE SEQUENCE</scope>
    <source>
        <tissue evidence="1">Leaf</tissue>
    </source>
</reference>